<organism evidence="4 5">
    <name type="scientific">Alishewanella longhuensis</name>
    <dbReference type="NCBI Taxonomy" id="1091037"/>
    <lineage>
        <taxon>Bacteria</taxon>
        <taxon>Pseudomonadati</taxon>
        <taxon>Pseudomonadota</taxon>
        <taxon>Gammaproteobacteria</taxon>
        <taxon>Alteromonadales</taxon>
        <taxon>Alteromonadaceae</taxon>
        <taxon>Alishewanella</taxon>
    </lineage>
</organism>
<gene>
    <name evidence="4" type="ORF">GCM10010919_00960</name>
</gene>
<dbReference type="InterPro" id="IPR000182">
    <property type="entry name" value="GNAT_dom"/>
</dbReference>
<keyword evidence="2" id="KW-0012">Acyltransferase</keyword>
<comment type="caution">
    <text evidence="4">The sequence shown here is derived from an EMBL/GenBank/DDBJ whole genome shotgun (WGS) entry which is preliminary data.</text>
</comment>
<evidence type="ECO:0000256" key="2">
    <source>
        <dbReference type="ARBA" id="ARBA00023315"/>
    </source>
</evidence>
<dbReference type="PROSITE" id="PS51186">
    <property type="entry name" value="GNAT"/>
    <property type="match status" value="1"/>
</dbReference>
<dbReference type="EMBL" id="BNAO01000001">
    <property type="protein sequence ID" value="GHG58903.1"/>
    <property type="molecule type" value="Genomic_DNA"/>
</dbReference>
<dbReference type="PANTHER" id="PTHR43800">
    <property type="entry name" value="PEPTIDYL-LYSINE N-ACETYLTRANSFERASE YJAB"/>
    <property type="match status" value="1"/>
</dbReference>
<sequence length="108" mass="12147">MKELYLPAAENYLYQSAQGIAGFVSLMDDTIAALFIAPEQQGKGIGKQLLNHVKTLRTQLRLNVFLQNHQAKAFYQKQGFSIVNKGLDSATDEWQLTMIYPQLQADKA</sequence>
<dbReference type="SUPFAM" id="SSF55729">
    <property type="entry name" value="Acyl-CoA N-acyltransferases (Nat)"/>
    <property type="match status" value="1"/>
</dbReference>
<reference evidence="5" key="1">
    <citation type="journal article" date="2019" name="Int. J. Syst. Evol. Microbiol.">
        <title>The Global Catalogue of Microorganisms (GCM) 10K type strain sequencing project: providing services to taxonomists for standard genome sequencing and annotation.</title>
        <authorList>
            <consortium name="The Broad Institute Genomics Platform"/>
            <consortium name="The Broad Institute Genome Sequencing Center for Infectious Disease"/>
            <person name="Wu L."/>
            <person name="Ma J."/>
        </authorList>
    </citation>
    <scope>NUCLEOTIDE SEQUENCE [LARGE SCALE GENOMIC DNA]</scope>
    <source>
        <strain evidence="5">CGMCC 1.7003</strain>
    </source>
</reference>
<keyword evidence="5" id="KW-1185">Reference proteome</keyword>
<feature type="domain" description="N-acetyltransferase" evidence="3">
    <location>
        <begin position="1"/>
        <end position="106"/>
    </location>
</feature>
<dbReference type="InterPro" id="IPR016181">
    <property type="entry name" value="Acyl_CoA_acyltransferase"/>
</dbReference>
<dbReference type="PANTHER" id="PTHR43800:SF1">
    <property type="entry name" value="PEPTIDYL-LYSINE N-ACETYLTRANSFERASE YJAB"/>
    <property type="match status" value="1"/>
</dbReference>
<keyword evidence="1" id="KW-0808">Transferase</keyword>
<dbReference type="Gene3D" id="3.40.630.30">
    <property type="match status" value="1"/>
</dbReference>
<name>A0ABQ3KU01_9ALTE</name>
<proteinExistence type="predicted"/>
<dbReference type="Pfam" id="PF13508">
    <property type="entry name" value="Acetyltransf_7"/>
    <property type="match status" value="1"/>
</dbReference>
<dbReference type="CDD" id="cd04301">
    <property type="entry name" value="NAT_SF"/>
    <property type="match status" value="1"/>
</dbReference>
<evidence type="ECO:0000313" key="4">
    <source>
        <dbReference type="EMBL" id="GHG58903.1"/>
    </source>
</evidence>
<evidence type="ECO:0000259" key="3">
    <source>
        <dbReference type="PROSITE" id="PS51186"/>
    </source>
</evidence>
<dbReference type="Proteomes" id="UP000659697">
    <property type="component" value="Unassembled WGS sequence"/>
</dbReference>
<accession>A0ABQ3KU01</accession>
<protein>
    <recommendedName>
        <fullName evidence="3">N-acetyltransferase domain-containing protein</fullName>
    </recommendedName>
</protein>
<evidence type="ECO:0000256" key="1">
    <source>
        <dbReference type="ARBA" id="ARBA00022679"/>
    </source>
</evidence>
<evidence type="ECO:0000313" key="5">
    <source>
        <dbReference type="Proteomes" id="UP000659697"/>
    </source>
</evidence>